<dbReference type="PANTHER" id="PTHR43498:SF1">
    <property type="entry name" value="COB--COM HETERODISULFIDE REDUCTASE IRON-SULFUR SUBUNIT A"/>
    <property type="match status" value="1"/>
</dbReference>
<keyword evidence="4" id="KW-0408">Iron</keyword>
<reference evidence="7" key="1">
    <citation type="submission" date="2018-01" db="EMBL/GenBank/DDBJ databases">
        <authorList>
            <person name="Regsiter A."/>
            <person name="William W."/>
        </authorList>
    </citation>
    <scope>NUCLEOTIDE SEQUENCE</scope>
    <source>
        <strain evidence="7">TRIP AH-1</strain>
    </source>
</reference>
<evidence type="ECO:0000256" key="3">
    <source>
        <dbReference type="ARBA" id="ARBA00023002"/>
    </source>
</evidence>
<dbReference type="EMBL" id="OJIN01000184">
    <property type="protein sequence ID" value="SPD75084.1"/>
    <property type="molecule type" value="Genomic_DNA"/>
</dbReference>
<dbReference type="PANTHER" id="PTHR43498">
    <property type="entry name" value="FERREDOXIN:COB-COM HETERODISULFIDE REDUCTASE SUBUNIT A"/>
    <property type="match status" value="1"/>
</dbReference>
<keyword evidence="2" id="KW-0479">Metal-binding</keyword>
<name>A0A445N022_9BACT</name>
<dbReference type="InterPro" id="IPR017896">
    <property type="entry name" value="4Fe4S_Fe-S-bd"/>
</dbReference>
<evidence type="ECO:0000313" key="7">
    <source>
        <dbReference type="EMBL" id="SPD75084.1"/>
    </source>
</evidence>
<gene>
    <name evidence="7" type="ORF">PITCH_A420045</name>
</gene>
<dbReference type="GO" id="GO:0046872">
    <property type="term" value="F:metal ion binding"/>
    <property type="evidence" value="ECO:0007669"/>
    <property type="project" value="UniProtKB-KW"/>
</dbReference>
<dbReference type="SUPFAM" id="SSF51905">
    <property type="entry name" value="FAD/NAD(P)-binding domain"/>
    <property type="match status" value="1"/>
</dbReference>
<protein>
    <submittedName>
        <fullName evidence="7">CoB--CoM heterodisulfide reductase iron-sulfur subunit A family protein</fullName>
    </submittedName>
</protein>
<accession>A0A445N022</accession>
<dbReference type="Gene3D" id="3.50.50.60">
    <property type="entry name" value="FAD/NAD(P)-binding domain"/>
    <property type="match status" value="2"/>
</dbReference>
<dbReference type="AlphaFoldDB" id="A0A445N022"/>
<keyword evidence="5" id="KW-0411">Iron-sulfur</keyword>
<dbReference type="InterPro" id="IPR036188">
    <property type="entry name" value="FAD/NAD-bd_sf"/>
</dbReference>
<dbReference type="InterPro" id="IPR039650">
    <property type="entry name" value="HdrA-like"/>
</dbReference>
<dbReference type="GO" id="GO:0016491">
    <property type="term" value="F:oxidoreductase activity"/>
    <property type="evidence" value="ECO:0007669"/>
    <property type="project" value="UniProtKB-KW"/>
</dbReference>
<feature type="domain" description="4Fe-4S ferredoxin-type" evidence="6">
    <location>
        <begin position="101"/>
        <end position="130"/>
    </location>
</feature>
<sequence length="422" mass="45953">MADVQTTNQSILVVGGGISGITTALEAAEAGYDVVLLEKNPYLGGRVTQLHQYFPKLCPPSCGLEINFKRLKANPRIRFFTMAEVAGISGKEGDYDVKVKISPRYVNEKCTGCGKCAEACTAEVDNPFNYGMDKIKAAYLPHGFAFPMRYVLDPSIVGTDDGKKCKDACQYDAIDLDMKETSFDLKAGAIVWATGWNPYDAAKVEYYGFGENKNVITNVMMERMASMNGPTGGKIVRPSDGKEIKNIAFIQCAGSRDENHLAYCSGICCVASLKQTRYIREQYPDCEVTVFFIDIRALDRLEDFYTMVKEDQKVKFIKSKIATITEDGATGNLVLEGENTNTGEQIKATFDMVVLATGMAPNSIKSVCSADVSCDEYGFIANDPAKAGIYGAGCARRPTDVASSVQDATSSALRAIQSIARR</sequence>
<evidence type="ECO:0000256" key="5">
    <source>
        <dbReference type="ARBA" id="ARBA00023014"/>
    </source>
</evidence>
<evidence type="ECO:0000256" key="4">
    <source>
        <dbReference type="ARBA" id="ARBA00023004"/>
    </source>
</evidence>
<proteinExistence type="predicted"/>
<dbReference type="PRINTS" id="PR00368">
    <property type="entry name" value="FADPNR"/>
</dbReference>
<dbReference type="Pfam" id="PF12831">
    <property type="entry name" value="FAD_oxidored"/>
    <property type="match status" value="1"/>
</dbReference>
<keyword evidence="3" id="KW-0560">Oxidoreductase</keyword>
<organism evidence="7">
    <name type="scientific">uncultured Desulfobacterium sp</name>
    <dbReference type="NCBI Taxonomy" id="201089"/>
    <lineage>
        <taxon>Bacteria</taxon>
        <taxon>Pseudomonadati</taxon>
        <taxon>Thermodesulfobacteriota</taxon>
        <taxon>Desulfobacteria</taxon>
        <taxon>Desulfobacterales</taxon>
        <taxon>Desulfobacteriaceae</taxon>
        <taxon>Desulfobacterium</taxon>
        <taxon>environmental samples</taxon>
    </lineage>
</organism>
<keyword evidence="1" id="KW-0004">4Fe-4S</keyword>
<evidence type="ECO:0000256" key="2">
    <source>
        <dbReference type="ARBA" id="ARBA00022723"/>
    </source>
</evidence>
<dbReference type="GO" id="GO:0051539">
    <property type="term" value="F:4 iron, 4 sulfur cluster binding"/>
    <property type="evidence" value="ECO:0007669"/>
    <property type="project" value="UniProtKB-KW"/>
</dbReference>
<dbReference type="PROSITE" id="PS51379">
    <property type="entry name" value="4FE4S_FER_2"/>
    <property type="match status" value="1"/>
</dbReference>
<evidence type="ECO:0000256" key="1">
    <source>
        <dbReference type="ARBA" id="ARBA00022485"/>
    </source>
</evidence>
<evidence type="ECO:0000259" key="6">
    <source>
        <dbReference type="PROSITE" id="PS51379"/>
    </source>
</evidence>